<protein>
    <recommendedName>
        <fullName evidence="1">Galaxin-like repeats domain-containing protein</fullName>
    </recommendedName>
</protein>
<accession>A0A8S3PQJ6</accession>
<evidence type="ECO:0000313" key="3">
    <source>
        <dbReference type="Proteomes" id="UP000683360"/>
    </source>
</evidence>
<dbReference type="Pfam" id="PF24748">
    <property type="entry name" value="Galaxin_repeat"/>
    <property type="match status" value="2"/>
</dbReference>
<feature type="domain" description="Galaxin-like repeats" evidence="1">
    <location>
        <begin position="254"/>
        <end position="365"/>
    </location>
</feature>
<organism evidence="2 3">
    <name type="scientific">Mytilus edulis</name>
    <name type="common">Blue mussel</name>
    <dbReference type="NCBI Taxonomy" id="6550"/>
    <lineage>
        <taxon>Eukaryota</taxon>
        <taxon>Metazoa</taxon>
        <taxon>Spiralia</taxon>
        <taxon>Lophotrochozoa</taxon>
        <taxon>Mollusca</taxon>
        <taxon>Bivalvia</taxon>
        <taxon>Autobranchia</taxon>
        <taxon>Pteriomorphia</taxon>
        <taxon>Mytilida</taxon>
        <taxon>Mytiloidea</taxon>
        <taxon>Mytilidae</taxon>
        <taxon>Mytilinae</taxon>
        <taxon>Mytilus</taxon>
    </lineage>
</organism>
<reference evidence="2" key="1">
    <citation type="submission" date="2021-03" db="EMBL/GenBank/DDBJ databases">
        <authorList>
            <person name="Bekaert M."/>
        </authorList>
    </citation>
    <scope>NUCLEOTIDE SEQUENCE</scope>
</reference>
<feature type="domain" description="Galaxin-like repeats" evidence="1">
    <location>
        <begin position="24"/>
        <end position="138"/>
    </location>
</feature>
<evidence type="ECO:0000313" key="2">
    <source>
        <dbReference type="EMBL" id="CAG2186125.1"/>
    </source>
</evidence>
<name>A0A8S3PQJ6_MYTED</name>
<keyword evidence="3" id="KW-1185">Reference proteome</keyword>
<dbReference type="InterPro" id="IPR056601">
    <property type="entry name" value="Galaxin_dom"/>
</dbReference>
<dbReference type="AlphaFoldDB" id="A0A8S3PQJ6"/>
<dbReference type="PANTHER" id="PTHR34490:SF3">
    <property type="entry name" value="GALAXIN-LIKE ISOFORM X2"/>
    <property type="match status" value="1"/>
</dbReference>
<dbReference type="Proteomes" id="UP000683360">
    <property type="component" value="Unassembled WGS sequence"/>
</dbReference>
<dbReference type="EMBL" id="CAJPWZ010000117">
    <property type="protein sequence ID" value="CAG2186125.1"/>
    <property type="molecule type" value="Genomic_DNA"/>
</dbReference>
<dbReference type="PANTHER" id="PTHR34490">
    <property type="entry name" value="PROTEIN CBG12054-RELATED"/>
    <property type="match status" value="1"/>
</dbReference>
<dbReference type="InterPro" id="IPR055284">
    <property type="entry name" value="Galaxin-like"/>
</dbReference>
<evidence type="ECO:0000259" key="1">
    <source>
        <dbReference type="Pfam" id="PF24748"/>
    </source>
</evidence>
<proteinExistence type="predicted"/>
<dbReference type="OrthoDB" id="6157149at2759"/>
<sequence length="535" mass="61614">MGKNEYYNMWSFHADVVFAGQKLSNKSSCIGHSNQNYQTQTTLCCHHGIEPRYSGDGQEQACCFNQTYIIDTQLCCEKSVVFKTTYNGRETQCCGSLRYDPKDETKMCCNGKLHEKKLGERSWCCGQLKMKSNERCCKDLHGDVAIHKKKPHMKCCQTEYYNKRSHYCFRNRKVLPLHQKLCGDQLYDTRTNKCCMKKLYNNVSDNDPDYDCCGVMLFNKAMKKCCSLSNLIPAATSCCQKGSFNTKTERCSQGCCGTSSFNISTHTCCASSGNMVAKYTDDKCCGTTTYNSKAKVCCAFENNIEIVNKSEDNHDSCCSSGSVFEKGWEIEWKKCCGVGTFSKATHLCCTNQIYSRKERRRCGKEPSNELQNRRPRNMKTSTKGVCRICNDSKRFFVKALKSNGFDVCKRQALKVRIISQRRHSGKRRIKMIIQTDLYSEKDYERKEIEVLLPCSCRRIRASKAILITELEDFRETVRLGDSDILLPWYSSVRKHVLRQWKTCKTKKNDLVVNNMLEIKSFIDYKYNKLTENNLE</sequence>
<gene>
    <name evidence="2" type="ORF">MEDL_1689</name>
</gene>
<comment type="caution">
    <text evidence="2">The sequence shown here is derived from an EMBL/GenBank/DDBJ whole genome shotgun (WGS) entry which is preliminary data.</text>
</comment>